<dbReference type="EMBL" id="CAJOBQ010004854">
    <property type="protein sequence ID" value="CAF4645314.1"/>
    <property type="molecule type" value="Genomic_DNA"/>
</dbReference>
<dbReference type="Proteomes" id="UP000663851">
    <property type="component" value="Unassembled WGS sequence"/>
</dbReference>
<dbReference type="EMBL" id="CAJNYD010000399">
    <property type="protein sequence ID" value="CAF3252793.1"/>
    <property type="molecule type" value="Genomic_DNA"/>
</dbReference>
<name>A0A817RF04_9BILA</name>
<dbReference type="AlphaFoldDB" id="A0A817RF04"/>
<accession>A0A817RF04</accession>
<evidence type="ECO:0000313" key="3">
    <source>
        <dbReference type="EMBL" id="CAF4645314.1"/>
    </source>
</evidence>
<gene>
    <name evidence="2" type="ORF">HFQ381_LOCUS31742</name>
    <name evidence="1" type="ORF">LUA448_LOCUS4931</name>
    <name evidence="3" type="ORF">TSG867_LOCUS30446</name>
</gene>
<dbReference type="Proteomes" id="UP000663862">
    <property type="component" value="Unassembled WGS sequence"/>
</dbReference>
<reference evidence="1" key="1">
    <citation type="submission" date="2021-02" db="EMBL/GenBank/DDBJ databases">
        <authorList>
            <person name="Nowell W R."/>
        </authorList>
    </citation>
    <scope>NUCLEOTIDE SEQUENCE</scope>
</reference>
<dbReference type="Gene3D" id="2.40.50.140">
    <property type="entry name" value="Nucleic acid-binding proteins"/>
    <property type="match status" value="1"/>
</dbReference>
<evidence type="ECO:0000313" key="2">
    <source>
        <dbReference type="EMBL" id="CAF4566072.1"/>
    </source>
</evidence>
<comment type="caution">
    <text evidence="1">The sequence shown here is derived from an EMBL/GenBank/DDBJ whole genome shotgun (WGS) entry which is preliminary data.</text>
</comment>
<proteinExistence type="predicted"/>
<protein>
    <submittedName>
        <fullName evidence="1">Uncharacterized protein</fullName>
    </submittedName>
</protein>
<dbReference type="Proteomes" id="UP000663833">
    <property type="component" value="Unassembled WGS sequence"/>
</dbReference>
<dbReference type="EMBL" id="CAJOBO010006794">
    <property type="protein sequence ID" value="CAF4566072.1"/>
    <property type="molecule type" value="Genomic_DNA"/>
</dbReference>
<dbReference type="InterPro" id="IPR012340">
    <property type="entry name" value="NA-bd_OB-fold"/>
</dbReference>
<organism evidence="1 4">
    <name type="scientific">Rotaria socialis</name>
    <dbReference type="NCBI Taxonomy" id="392032"/>
    <lineage>
        <taxon>Eukaryota</taxon>
        <taxon>Metazoa</taxon>
        <taxon>Spiralia</taxon>
        <taxon>Gnathifera</taxon>
        <taxon>Rotifera</taxon>
        <taxon>Eurotatoria</taxon>
        <taxon>Bdelloidea</taxon>
        <taxon>Philodinida</taxon>
        <taxon>Philodinidae</taxon>
        <taxon>Rotaria</taxon>
    </lineage>
</organism>
<evidence type="ECO:0000313" key="1">
    <source>
        <dbReference type="EMBL" id="CAF3252793.1"/>
    </source>
</evidence>
<evidence type="ECO:0000313" key="4">
    <source>
        <dbReference type="Proteomes" id="UP000663833"/>
    </source>
</evidence>
<sequence>MEETNTDSTVCEPVILGTNERVILSTNEPVILGTNERTILSTNEPVILGANERAILSTNEPVIRSTNQPVILGTKRVIRGNNRAAIRGNNQTIIHGSNEPAILEKGIKGTVVTVNRMKHYAFIKRKDKIESRDIFAREASILNEIHQRKFFVADTCKFDIMKTQRGVEAVNIKIEERNINSISKLPKIPKKKENNEPQTQISSELFKSTITELFRQVLKKHK</sequence>